<name>A0AAD4IN42_PERFH</name>
<dbReference type="Proteomes" id="UP001190926">
    <property type="component" value="Unassembled WGS sequence"/>
</dbReference>
<comment type="caution">
    <text evidence="6">The sequence shown here is derived from an EMBL/GenBank/DDBJ whole genome shotgun (WGS) entry which is preliminary data.</text>
</comment>
<evidence type="ECO:0000256" key="2">
    <source>
        <dbReference type="ARBA" id="ARBA00022741"/>
    </source>
</evidence>
<dbReference type="GO" id="GO:0006952">
    <property type="term" value="P:defense response"/>
    <property type="evidence" value="ECO:0007669"/>
    <property type="project" value="UniProtKB-KW"/>
</dbReference>
<keyword evidence="2" id="KW-0547">Nucleotide-binding</keyword>
<dbReference type="PRINTS" id="PR00364">
    <property type="entry name" value="DISEASERSIST"/>
</dbReference>
<dbReference type="GO" id="GO:0005524">
    <property type="term" value="F:ATP binding"/>
    <property type="evidence" value="ECO:0007669"/>
    <property type="project" value="UniProtKB-KW"/>
</dbReference>
<keyword evidence="3" id="KW-0611">Plant defense</keyword>
<sequence>MASDVEEQIKNAELSGHKKRKREVEEWLRQVKSIDAEVRELGTRAEGIITRLMDGGNAAKLNEQVEKLVDQSRSFGDLAVDVCGTRGVTLLTTGMVGEAFEENIRRVLELLETGDVSSIGVQGVGGAGKTTLAKHIHNRLVEQSKWTVVWVTVSREFSIKSLQDKIARFLGVKLLDEDEEDIRAGRLYGVLSKTKNVVVILDDVWENINLLKVGCPFSLKCCRLIITSRSLEVCRRIGCEQVIAVERQIEDDHE</sequence>
<dbReference type="Pfam" id="PF00931">
    <property type="entry name" value="NB-ARC"/>
    <property type="match status" value="1"/>
</dbReference>
<feature type="domain" description="NB-ARC" evidence="5">
    <location>
        <begin position="101"/>
        <end position="252"/>
    </location>
</feature>
<keyword evidence="4" id="KW-0067">ATP-binding</keyword>
<evidence type="ECO:0000259" key="5">
    <source>
        <dbReference type="Pfam" id="PF00931"/>
    </source>
</evidence>
<dbReference type="AlphaFoldDB" id="A0AAD4IN42"/>
<dbReference type="InterPro" id="IPR002182">
    <property type="entry name" value="NB-ARC"/>
</dbReference>
<gene>
    <name evidence="6" type="ORF">C2S53_009078</name>
</gene>
<proteinExistence type="inferred from homology"/>
<evidence type="ECO:0000313" key="6">
    <source>
        <dbReference type="EMBL" id="KAH6755828.1"/>
    </source>
</evidence>
<dbReference type="FunFam" id="3.40.50.300:FF:001091">
    <property type="entry name" value="Probable disease resistance protein At1g61300"/>
    <property type="match status" value="1"/>
</dbReference>
<dbReference type="EMBL" id="SDAM02029581">
    <property type="protein sequence ID" value="KAH6755828.1"/>
    <property type="molecule type" value="Genomic_DNA"/>
</dbReference>
<dbReference type="InterPro" id="IPR027417">
    <property type="entry name" value="P-loop_NTPase"/>
</dbReference>
<comment type="similarity">
    <text evidence="1">Belongs to the disease resistance NB-LRR family.</text>
</comment>
<evidence type="ECO:0000313" key="7">
    <source>
        <dbReference type="Proteomes" id="UP001190926"/>
    </source>
</evidence>
<dbReference type="Gene3D" id="3.40.50.300">
    <property type="entry name" value="P-loop containing nucleotide triphosphate hydrolases"/>
    <property type="match status" value="1"/>
</dbReference>
<evidence type="ECO:0000256" key="3">
    <source>
        <dbReference type="ARBA" id="ARBA00022821"/>
    </source>
</evidence>
<protein>
    <recommendedName>
        <fullName evidence="5">NB-ARC domain-containing protein</fullName>
    </recommendedName>
</protein>
<evidence type="ECO:0000256" key="1">
    <source>
        <dbReference type="ARBA" id="ARBA00008894"/>
    </source>
</evidence>
<accession>A0AAD4IN42</accession>
<organism evidence="6 7">
    <name type="scientific">Perilla frutescens var. hirtella</name>
    <name type="common">Perilla citriodora</name>
    <name type="synonym">Perilla setoyensis</name>
    <dbReference type="NCBI Taxonomy" id="608512"/>
    <lineage>
        <taxon>Eukaryota</taxon>
        <taxon>Viridiplantae</taxon>
        <taxon>Streptophyta</taxon>
        <taxon>Embryophyta</taxon>
        <taxon>Tracheophyta</taxon>
        <taxon>Spermatophyta</taxon>
        <taxon>Magnoliopsida</taxon>
        <taxon>eudicotyledons</taxon>
        <taxon>Gunneridae</taxon>
        <taxon>Pentapetalae</taxon>
        <taxon>asterids</taxon>
        <taxon>lamiids</taxon>
        <taxon>Lamiales</taxon>
        <taxon>Lamiaceae</taxon>
        <taxon>Nepetoideae</taxon>
        <taxon>Elsholtzieae</taxon>
        <taxon>Perilla</taxon>
    </lineage>
</organism>
<evidence type="ECO:0000256" key="4">
    <source>
        <dbReference type="ARBA" id="ARBA00022840"/>
    </source>
</evidence>
<keyword evidence="7" id="KW-1185">Reference proteome</keyword>
<dbReference type="PANTHER" id="PTHR33463">
    <property type="entry name" value="NB-ARC DOMAIN-CONTAINING PROTEIN-RELATED"/>
    <property type="match status" value="1"/>
</dbReference>
<reference evidence="6 7" key="1">
    <citation type="journal article" date="2021" name="Nat. Commun.">
        <title>Incipient diploidization of the medicinal plant Perilla within 10,000 years.</title>
        <authorList>
            <person name="Zhang Y."/>
            <person name="Shen Q."/>
            <person name="Leng L."/>
            <person name="Zhang D."/>
            <person name="Chen S."/>
            <person name="Shi Y."/>
            <person name="Ning Z."/>
            <person name="Chen S."/>
        </authorList>
    </citation>
    <scope>NUCLEOTIDE SEQUENCE [LARGE SCALE GENOMIC DNA]</scope>
    <source>
        <strain evidence="7">cv. PC099</strain>
    </source>
</reference>
<dbReference type="InterPro" id="IPR050905">
    <property type="entry name" value="Plant_NBS-LRR"/>
</dbReference>
<dbReference type="GO" id="GO:0043531">
    <property type="term" value="F:ADP binding"/>
    <property type="evidence" value="ECO:0007669"/>
    <property type="project" value="InterPro"/>
</dbReference>
<dbReference type="SUPFAM" id="SSF52540">
    <property type="entry name" value="P-loop containing nucleoside triphosphate hydrolases"/>
    <property type="match status" value="1"/>
</dbReference>
<dbReference type="PANTHER" id="PTHR33463:SF187">
    <property type="entry name" value="AND NB-ARC DOMAIN DISEASE RESISTANCE PROTEIN, PUTATIVE-RELATED"/>
    <property type="match status" value="1"/>
</dbReference>